<dbReference type="Proteomes" id="UP000006813">
    <property type="component" value="Unassembled WGS sequence"/>
</dbReference>
<sequence length="68" mass="7734">YASTMLFVTMALQYIFKLDIMMSPALFFLLRIPLAILGLFWIYINFRIAFLSSSRTAIGILIGIALNL</sequence>
<name>G5BHG4_HETGA</name>
<dbReference type="InParanoid" id="G5BHG4"/>
<gene>
    <name evidence="2" type="ORF">GW7_17055</name>
</gene>
<proteinExistence type="predicted"/>
<keyword evidence="1" id="KW-0812">Transmembrane</keyword>
<feature type="non-terminal residue" evidence="2">
    <location>
        <position position="68"/>
    </location>
</feature>
<reference evidence="2 3" key="1">
    <citation type="journal article" date="2011" name="Nature">
        <title>Genome sequencing reveals insights into physiology and longevity of the naked mole rat.</title>
        <authorList>
            <person name="Kim E.B."/>
            <person name="Fang X."/>
            <person name="Fushan A.A."/>
            <person name="Huang Z."/>
            <person name="Lobanov A.V."/>
            <person name="Han L."/>
            <person name="Marino S.M."/>
            <person name="Sun X."/>
            <person name="Turanov A.A."/>
            <person name="Yang P."/>
            <person name="Yim S.H."/>
            <person name="Zhao X."/>
            <person name="Kasaikina M.V."/>
            <person name="Stoletzki N."/>
            <person name="Peng C."/>
            <person name="Polak P."/>
            <person name="Xiong Z."/>
            <person name="Kiezun A."/>
            <person name="Zhu Y."/>
            <person name="Chen Y."/>
            <person name="Kryukov G.V."/>
            <person name="Zhang Q."/>
            <person name="Peshkin L."/>
            <person name="Yang L."/>
            <person name="Bronson R.T."/>
            <person name="Buffenstein R."/>
            <person name="Wang B."/>
            <person name="Han C."/>
            <person name="Li Q."/>
            <person name="Chen L."/>
            <person name="Zhao W."/>
            <person name="Sunyaev S.R."/>
            <person name="Park T.J."/>
            <person name="Zhang G."/>
            <person name="Wang J."/>
            <person name="Gladyshev V.N."/>
        </authorList>
    </citation>
    <scope>NUCLEOTIDE SEQUENCE [LARGE SCALE GENOMIC DNA]</scope>
</reference>
<evidence type="ECO:0000256" key="1">
    <source>
        <dbReference type="SAM" id="Phobius"/>
    </source>
</evidence>
<protein>
    <submittedName>
        <fullName evidence="2">Uncharacterized protein</fullName>
    </submittedName>
</protein>
<evidence type="ECO:0000313" key="2">
    <source>
        <dbReference type="EMBL" id="EHB08725.1"/>
    </source>
</evidence>
<accession>G5BHG4</accession>
<feature type="non-terminal residue" evidence="2">
    <location>
        <position position="1"/>
    </location>
</feature>
<keyword evidence="1" id="KW-0472">Membrane</keyword>
<dbReference type="AlphaFoldDB" id="G5BHG4"/>
<dbReference type="EMBL" id="JH170334">
    <property type="protein sequence ID" value="EHB08725.1"/>
    <property type="molecule type" value="Genomic_DNA"/>
</dbReference>
<feature type="transmembrane region" description="Helical" evidence="1">
    <location>
        <begin position="20"/>
        <end position="41"/>
    </location>
</feature>
<evidence type="ECO:0000313" key="3">
    <source>
        <dbReference type="Proteomes" id="UP000006813"/>
    </source>
</evidence>
<organism evidence="2 3">
    <name type="scientific">Heterocephalus glaber</name>
    <name type="common">Naked mole rat</name>
    <dbReference type="NCBI Taxonomy" id="10181"/>
    <lineage>
        <taxon>Eukaryota</taxon>
        <taxon>Metazoa</taxon>
        <taxon>Chordata</taxon>
        <taxon>Craniata</taxon>
        <taxon>Vertebrata</taxon>
        <taxon>Euteleostomi</taxon>
        <taxon>Mammalia</taxon>
        <taxon>Eutheria</taxon>
        <taxon>Euarchontoglires</taxon>
        <taxon>Glires</taxon>
        <taxon>Rodentia</taxon>
        <taxon>Hystricomorpha</taxon>
        <taxon>Bathyergidae</taxon>
        <taxon>Heterocephalus</taxon>
    </lineage>
</organism>
<keyword evidence="1" id="KW-1133">Transmembrane helix</keyword>